<dbReference type="GO" id="GO:0005634">
    <property type="term" value="C:nucleus"/>
    <property type="evidence" value="ECO:0007669"/>
    <property type="project" value="TreeGrafter"/>
</dbReference>
<comment type="similarity">
    <text evidence="1">Belongs to the KIN17 family.</text>
</comment>
<dbReference type="GO" id="GO:0008270">
    <property type="term" value="F:zinc ion binding"/>
    <property type="evidence" value="ECO:0007669"/>
    <property type="project" value="UniProtKB-KW"/>
</dbReference>
<dbReference type="InterPro" id="IPR019447">
    <property type="entry name" value="DNA/RNA-bd_Kin17_WH-like_dom"/>
</dbReference>
<keyword evidence="8" id="KW-1185">Reference proteome</keyword>
<keyword evidence="2" id="KW-0479">Metal-binding</keyword>
<dbReference type="GO" id="GO:0006974">
    <property type="term" value="P:DNA damage response"/>
    <property type="evidence" value="ECO:0007669"/>
    <property type="project" value="TreeGrafter"/>
</dbReference>
<evidence type="ECO:0000313" key="8">
    <source>
        <dbReference type="Proteomes" id="UP001227192"/>
    </source>
</evidence>
<evidence type="ECO:0000256" key="4">
    <source>
        <dbReference type="ARBA" id="ARBA00022833"/>
    </source>
</evidence>
<dbReference type="EMBL" id="LACB01000063">
    <property type="protein sequence ID" value="KAJ9490194.1"/>
    <property type="molecule type" value="Genomic_DNA"/>
</dbReference>
<feature type="compositionally biased region" description="Low complexity" evidence="5">
    <location>
        <begin position="227"/>
        <end position="236"/>
    </location>
</feature>
<evidence type="ECO:0000256" key="5">
    <source>
        <dbReference type="SAM" id="MobiDB-lite"/>
    </source>
</evidence>
<evidence type="ECO:0000256" key="3">
    <source>
        <dbReference type="ARBA" id="ARBA00022771"/>
    </source>
</evidence>
<organism evidence="7 8">
    <name type="scientific">Penicillium thymicola</name>
    <dbReference type="NCBI Taxonomy" id="293382"/>
    <lineage>
        <taxon>Eukaryota</taxon>
        <taxon>Fungi</taxon>
        <taxon>Dikarya</taxon>
        <taxon>Ascomycota</taxon>
        <taxon>Pezizomycotina</taxon>
        <taxon>Eurotiomycetes</taxon>
        <taxon>Eurotiomycetidae</taxon>
        <taxon>Eurotiales</taxon>
        <taxon>Aspergillaceae</taxon>
        <taxon>Penicillium</taxon>
    </lineage>
</organism>
<dbReference type="InterPro" id="IPR036236">
    <property type="entry name" value="Znf_C2H2_sf"/>
</dbReference>
<reference evidence="7" key="2">
    <citation type="journal article" date="2016" name="Fungal Biol.">
        <title>Ochratoxin A production by Penicillium thymicola.</title>
        <authorList>
            <person name="Nguyen H.D.T."/>
            <person name="McMullin D.R."/>
            <person name="Ponomareva E."/>
            <person name="Riley R."/>
            <person name="Pomraning K.R."/>
            <person name="Baker S.E."/>
            <person name="Seifert K.A."/>
        </authorList>
    </citation>
    <scope>NUCLEOTIDE SEQUENCE</scope>
    <source>
        <strain evidence="7">DAOM 180753</strain>
    </source>
</reference>
<gene>
    <name evidence="7" type="ORF">VN97_g3052</name>
</gene>
<dbReference type="FunFam" id="1.10.10.2030:FF:000001">
    <property type="entry name" value="DNA/RNA-binding protein KIN17, putative"/>
    <property type="match status" value="1"/>
</dbReference>
<reference evidence="7" key="1">
    <citation type="submission" date="2015-06" db="EMBL/GenBank/DDBJ databases">
        <authorList>
            <person name="Nguyen H."/>
        </authorList>
    </citation>
    <scope>NUCLEOTIDE SEQUENCE</scope>
    <source>
        <strain evidence="7">DAOM 180753</strain>
    </source>
</reference>
<accession>A0AAI9TN00</accession>
<dbReference type="Proteomes" id="UP001227192">
    <property type="component" value="Unassembled WGS sequence"/>
</dbReference>
<evidence type="ECO:0000259" key="6">
    <source>
        <dbReference type="SMART" id="SM01253"/>
    </source>
</evidence>
<evidence type="ECO:0000256" key="1">
    <source>
        <dbReference type="ARBA" id="ARBA00008517"/>
    </source>
</evidence>
<dbReference type="Pfam" id="PF25095">
    <property type="entry name" value="C2H2-zf_KIN17"/>
    <property type="match status" value="1"/>
</dbReference>
<name>A0AAI9TN00_PENTH</name>
<feature type="compositionally biased region" description="Basic and acidic residues" evidence="5">
    <location>
        <begin position="195"/>
        <end position="207"/>
    </location>
</feature>
<feature type="compositionally biased region" description="Low complexity" evidence="5">
    <location>
        <begin position="180"/>
        <end position="191"/>
    </location>
</feature>
<dbReference type="InterPro" id="IPR037321">
    <property type="entry name" value="KIN17-like"/>
</dbReference>
<keyword evidence="4" id="KW-0862">Zinc</keyword>
<dbReference type="PANTHER" id="PTHR12805:SF0">
    <property type="entry name" value="DNA_RNA-BINDING PROTEIN KIN17"/>
    <property type="match status" value="1"/>
</dbReference>
<dbReference type="Gene3D" id="1.10.10.2030">
    <property type="entry name" value="DNA/RNA-binding protein Kin17, conserved domain"/>
    <property type="match status" value="1"/>
</dbReference>
<keyword evidence="3" id="KW-0863">Zinc-finger</keyword>
<sequence length="329" mass="37006">MGRAEAGSTKAIGNKIKSKGLGRLRWFCQACEKQCRDENGFKCHTMTEAHVRQMMIIGEDPRKHIREFSREFERTFLDTLRTTHGTKPINVNHFYNQIVADKQHIHMNSTEWKSLSQFAAYLGREGKCRVEDTDKGLVIAWIDNSPDTLRRREAILKKERQEKGDEEREQRLIQDQIKRAQQAALASSTTTEPEPEAKLLQRKEGEKMTLNLGLGSKKTDTKPASPPTATTTTAASLEETDAPIESTDSPAPSAPPAPVKISMSMGAQKPRNVFAAAKKNPLAGKKGSIFTAPKKMTEQERIMRAEMEAMERKRSRPDSGFTNKRPKIT</sequence>
<proteinExistence type="inferred from homology"/>
<dbReference type="GO" id="GO:0003690">
    <property type="term" value="F:double-stranded DNA binding"/>
    <property type="evidence" value="ECO:0007669"/>
    <property type="project" value="TreeGrafter"/>
</dbReference>
<evidence type="ECO:0000313" key="7">
    <source>
        <dbReference type="EMBL" id="KAJ9490194.1"/>
    </source>
</evidence>
<dbReference type="PANTHER" id="PTHR12805">
    <property type="entry name" value="KIN17 KIN, ANTIGENIC DETERMINANT OF RECA PROTEIN HOMOLOG"/>
    <property type="match status" value="1"/>
</dbReference>
<evidence type="ECO:0000256" key="2">
    <source>
        <dbReference type="ARBA" id="ARBA00022723"/>
    </source>
</evidence>
<protein>
    <recommendedName>
        <fullName evidence="6">DNA/RNA-binding protein Kin17 WH-like domain-containing protein</fullName>
    </recommendedName>
</protein>
<comment type="caution">
    <text evidence="7">The sequence shown here is derived from an EMBL/GenBank/DDBJ whole genome shotgun (WGS) entry which is preliminary data.</text>
</comment>
<dbReference type="AlphaFoldDB" id="A0AAI9TN00"/>
<dbReference type="SUPFAM" id="SSF57667">
    <property type="entry name" value="beta-beta-alpha zinc fingers"/>
    <property type="match status" value="1"/>
</dbReference>
<feature type="domain" description="DNA/RNA-binding protein Kin17 WH-like" evidence="6">
    <location>
        <begin position="52"/>
        <end position="178"/>
    </location>
</feature>
<dbReference type="GO" id="GO:0006260">
    <property type="term" value="P:DNA replication"/>
    <property type="evidence" value="ECO:0007669"/>
    <property type="project" value="TreeGrafter"/>
</dbReference>
<dbReference type="SMART" id="SM01253">
    <property type="entry name" value="Kin17_mid"/>
    <property type="match status" value="1"/>
</dbReference>
<feature type="compositionally biased region" description="Basic and acidic residues" evidence="5">
    <location>
        <begin position="295"/>
        <end position="312"/>
    </location>
</feature>
<dbReference type="InterPro" id="IPR038254">
    <property type="entry name" value="KIN17_WH-like_sf"/>
</dbReference>
<dbReference type="Pfam" id="PF10357">
    <property type="entry name" value="WH_KIN17"/>
    <property type="match status" value="1"/>
</dbReference>
<dbReference type="InterPro" id="IPR056767">
    <property type="entry name" value="C2H2-Znf_KIN17"/>
</dbReference>
<feature type="region of interest" description="Disordered" evidence="5">
    <location>
        <begin position="178"/>
        <end position="329"/>
    </location>
</feature>